<organism evidence="1 2">
    <name type="scientific">Phenylobacterium haematophilum</name>
    <dbReference type="NCBI Taxonomy" id="98513"/>
    <lineage>
        <taxon>Bacteria</taxon>
        <taxon>Pseudomonadati</taxon>
        <taxon>Pseudomonadota</taxon>
        <taxon>Alphaproteobacteria</taxon>
        <taxon>Caulobacterales</taxon>
        <taxon>Caulobacteraceae</taxon>
        <taxon>Phenylobacterium</taxon>
    </lineage>
</organism>
<sequence>MVADIHFDMEIIGSDGGHLGRVRHVAGDDIELADMDGRGAGYRRLIPLSWVHDINGDQIRLNLNGQAAKAAWRDVH</sequence>
<dbReference type="AlphaFoldDB" id="A0A839ZT60"/>
<dbReference type="EMBL" id="JACIDK010000001">
    <property type="protein sequence ID" value="MBB3889416.1"/>
    <property type="molecule type" value="Genomic_DNA"/>
</dbReference>
<evidence type="ECO:0000313" key="1">
    <source>
        <dbReference type="EMBL" id="MBB3889416.1"/>
    </source>
</evidence>
<evidence type="ECO:0000313" key="2">
    <source>
        <dbReference type="Proteomes" id="UP000530564"/>
    </source>
</evidence>
<name>A0A839ZT60_9CAUL</name>
<comment type="caution">
    <text evidence="1">The sequence shown here is derived from an EMBL/GenBank/DDBJ whole genome shotgun (WGS) entry which is preliminary data.</text>
</comment>
<reference evidence="1 2" key="1">
    <citation type="submission" date="2020-08" db="EMBL/GenBank/DDBJ databases">
        <title>Genomic Encyclopedia of Type Strains, Phase IV (KMG-IV): sequencing the most valuable type-strain genomes for metagenomic binning, comparative biology and taxonomic classification.</title>
        <authorList>
            <person name="Goeker M."/>
        </authorList>
    </citation>
    <scope>NUCLEOTIDE SEQUENCE [LARGE SCALE GENOMIC DNA]</scope>
    <source>
        <strain evidence="1 2">DSM 21793</strain>
    </source>
</reference>
<dbReference type="InterPro" id="IPR018684">
    <property type="entry name" value="DUF2171"/>
</dbReference>
<accession>A0A839ZT60</accession>
<dbReference type="Pfam" id="PF09939">
    <property type="entry name" value="DUF2171"/>
    <property type="match status" value="1"/>
</dbReference>
<keyword evidence="2" id="KW-1185">Reference proteome</keyword>
<dbReference type="Proteomes" id="UP000530564">
    <property type="component" value="Unassembled WGS sequence"/>
</dbReference>
<dbReference type="InterPro" id="IPR011033">
    <property type="entry name" value="PRC_barrel-like_sf"/>
</dbReference>
<protein>
    <recommendedName>
        <fullName evidence="3">DUF2171 domain-containing protein</fullName>
    </recommendedName>
</protein>
<gene>
    <name evidence="1" type="ORF">GGQ61_000113</name>
</gene>
<dbReference type="SUPFAM" id="SSF50346">
    <property type="entry name" value="PRC-barrel domain"/>
    <property type="match status" value="1"/>
</dbReference>
<evidence type="ECO:0008006" key="3">
    <source>
        <dbReference type="Google" id="ProtNLM"/>
    </source>
</evidence>
<dbReference type="RefSeq" id="WP_183769428.1">
    <property type="nucleotide sequence ID" value="NZ_JACIDK010000001.1"/>
</dbReference>
<proteinExistence type="predicted"/>